<name>A0A3G5FME8_TETHA</name>
<evidence type="ECO:0000313" key="2">
    <source>
        <dbReference type="EMBL" id="AYW51451.1"/>
    </source>
</evidence>
<gene>
    <name evidence="2" type="ORF">C7H83_11405</name>
</gene>
<reference evidence="2 3" key="1">
    <citation type="journal article" date="2012" name="Int. J. Syst. Evol. Microbiol.">
        <title>Characterization of Tetragenococcus strains from sugar thick juice reveals a novel species, Tetragenococcus osmophilus sp. nov., and divides Tetragenococcus halophilus into two subspecies, T. halophilus subsp. halophilus subsp. nov. and T. halophilus subsp. flandriensis subsp. nov.</title>
        <authorList>
            <person name="Juste A."/>
            <person name="Van Trappen S."/>
            <person name="Verreth C."/>
            <person name="Cleenwerck I."/>
            <person name="De Vos P."/>
            <person name="Lievens B."/>
            <person name="Willems K.A."/>
        </authorList>
    </citation>
    <scope>NUCLEOTIDE SEQUENCE [LARGE SCALE GENOMIC DNA]</scope>
    <source>
        <strain evidence="2 3">LMG 26042</strain>
    </source>
</reference>
<evidence type="ECO:0000313" key="3">
    <source>
        <dbReference type="Proteomes" id="UP000280475"/>
    </source>
</evidence>
<evidence type="ECO:0000256" key="1">
    <source>
        <dbReference type="SAM" id="MobiDB-lite"/>
    </source>
</evidence>
<protein>
    <submittedName>
        <fullName evidence="2">Uncharacterized protein</fullName>
    </submittedName>
</protein>
<feature type="region of interest" description="Disordered" evidence="1">
    <location>
        <begin position="112"/>
        <end position="179"/>
    </location>
</feature>
<proteinExistence type="predicted"/>
<feature type="compositionally biased region" description="Basic and acidic residues" evidence="1">
    <location>
        <begin position="152"/>
        <end position="179"/>
    </location>
</feature>
<dbReference type="EMBL" id="CP027768">
    <property type="protein sequence ID" value="AYW51451.1"/>
    <property type="molecule type" value="Genomic_DNA"/>
</dbReference>
<dbReference type="Proteomes" id="UP000280475">
    <property type="component" value="Chromosome"/>
</dbReference>
<sequence>MYRRSEKNSRRKIDHAWEELISQGFILQFRKREGRIFLFTYVYSLESYNQQDILGILEEAKQSDYHFYHRSIRNKEERTLQNYLNIFSAFLSNSDLKEVKAWLEKNESPIIVDQNDDENSNDQSAHSKNKDLSNVQNEQPIVESSWGSSNRLTKERLTSEKRETEDRDTEKIDTQGHEEKSFFSNPLSEIVTQTFLTTEAIDLIAENSENINVIKETIDLMYQTKKYVQDHLDGFPIVAEYFDEQTYLLLQRFYFKKRTKKLNSPKGYFYNMVRNHWLEMAEMSLHQSHYPNKMKYLTLCQDLYQKLSKEKV</sequence>
<accession>A0A3G5FME8</accession>
<dbReference type="AlphaFoldDB" id="A0A3G5FME8"/>
<organism evidence="2 3">
    <name type="scientific">Tetragenococcus halophilus</name>
    <name type="common">Pediococcus halophilus</name>
    <dbReference type="NCBI Taxonomy" id="51669"/>
    <lineage>
        <taxon>Bacteria</taxon>
        <taxon>Bacillati</taxon>
        <taxon>Bacillota</taxon>
        <taxon>Bacilli</taxon>
        <taxon>Lactobacillales</taxon>
        <taxon>Enterococcaceae</taxon>
        <taxon>Tetragenococcus</taxon>
    </lineage>
</organism>